<keyword evidence="1" id="KW-0040">ANK repeat</keyword>
<dbReference type="PROSITE" id="PS50297">
    <property type="entry name" value="ANK_REP_REGION"/>
    <property type="match status" value="1"/>
</dbReference>
<sequence length="454" mass="44144">MAAATLRQLRSEGAEANAPSANNAESLAAQSLATTPLTAQECCSRQLNPDAHVEQAQALYNANPAVGVAATQAPLEPSLLALPTPLFQIIIAGSGTGLAALACRGACAAFGTVLAQPELAARFLFARHGRSTALYHVYGSQGFRQALVRDAPDRDSEDATLNCVVTELIYGLGAAVKPQARFLLAAASGAGDTRVVRTLLRAGVDAAACGGRALVAASSSGQLGPMEALMAAGVSARAENGMPLRAAAREGQLAAARLLLSRGADPRAAAGGALAVACSRGHLPLVLELLAAGADPRADASRALVEAAAAGHAACVLALLVAGAPPNARNGAAAQKATANGHEVVANILHAASVMVPNGATGATSAVTTSSAAPAGGAASNAAAAAAAASAPPPSAGAWRTSASGAPVNPGPGGAAVAASGGAPCSPRAAAAAGQLQRGACSPLAARAAPEHPL</sequence>
<dbReference type="PROSITE" id="PS50088">
    <property type="entry name" value="ANK_REPEAT"/>
    <property type="match status" value="1"/>
</dbReference>
<feature type="repeat" description="ANK" evidence="1">
    <location>
        <begin position="239"/>
        <end position="271"/>
    </location>
</feature>
<organism evidence="3 4">
    <name type="scientific">Edaphochlamys debaryana</name>
    <dbReference type="NCBI Taxonomy" id="47281"/>
    <lineage>
        <taxon>Eukaryota</taxon>
        <taxon>Viridiplantae</taxon>
        <taxon>Chlorophyta</taxon>
        <taxon>core chlorophytes</taxon>
        <taxon>Chlorophyceae</taxon>
        <taxon>CS clade</taxon>
        <taxon>Chlamydomonadales</taxon>
        <taxon>Chlamydomonadales incertae sedis</taxon>
        <taxon>Edaphochlamys</taxon>
    </lineage>
</organism>
<dbReference type="InterPro" id="IPR002110">
    <property type="entry name" value="Ankyrin_rpt"/>
</dbReference>
<evidence type="ECO:0000313" key="3">
    <source>
        <dbReference type="EMBL" id="KAG2497405.1"/>
    </source>
</evidence>
<keyword evidence="4" id="KW-1185">Reference proteome</keyword>
<dbReference type="SUPFAM" id="SSF48403">
    <property type="entry name" value="Ankyrin repeat"/>
    <property type="match status" value="1"/>
</dbReference>
<evidence type="ECO:0000313" key="4">
    <source>
        <dbReference type="Proteomes" id="UP000612055"/>
    </source>
</evidence>
<dbReference type="Proteomes" id="UP000612055">
    <property type="component" value="Unassembled WGS sequence"/>
</dbReference>
<dbReference type="InterPro" id="IPR052391">
    <property type="entry name" value="E3_Ligase-Neurotoxin"/>
</dbReference>
<feature type="compositionally biased region" description="Low complexity" evidence="2">
    <location>
        <begin position="391"/>
        <end position="408"/>
    </location>
</feature>
<feature type="compositionally biased region" description="Low complexity" evidence="2">
    <location>
        <begin position="415"/>
        <end position="440"/>
    </location>
</feature>
<protein>
    <submittedName>
        <fullName evidence="3">Uncharacterized protein</fullName>
    </submittedName>
</protein>
<dbReference type="InterPro" id="IPR036770">
    <property type="entry name" value="Ankyrin_rpt-contain_sf"/>
</dbReference>
<proteinExistence type="predicted"/>
<dbReference type="AlphaFoldDB" id="A0A835YEP0"/>
<dbReference type="PANTHER" id="PTHR24133:SF40">
    <property type="entry name" value="ANKYRIN REPEAT DOMAIN 44"/>
    <property type="match status" value="1"/>
</dbReference>
<name>A0A835YEP0_9CHLO</name>
<dbReference type="OrthoDB" id="10071877at2759"/>
<dbReference type="EMBL" id="JAEHOE010000014">
    <property type="protein sequence ID" value="KAG2497405.1"/>
    <property type="molecule type" value="Genomic_DNA"/>
</dbReference>
<dbReference type="Pfam" id="PF12796">
    <property type="entry name" value="Ank_2"/>
    <property type="match status" value="1"/>
</dbReference>
<accession>A0A835YEP0</accession>
<dbReference type="PANTHER" id="PTHR24133">
    <property type="entry name" value="ANKYRIN DOMAIN-CONTAINING"/>
    <property type="match status" value="1"/>
</dbReference>
<feature type="region of interest" description="Disordered" evidence="2">
    <location>
        <begin position="391"/>
        <end position="454"/>
    </location>
</feature>
<dbReference type="Gene3D" id="1.25.40.20">
    <property type="entry name" value="Ankyrin repeat-containing domain"/>
    <property type="match status" value="1"/>
</dbReference>
<evidence type="ECO:0000256" key="2">
    <source>
        <dbReference type="SAM" id="MobiDB-lite"/>
    </source>
</evidence>
<dbReference type="SMART" id="SM00248">
    <property type="entry name" value="ANK"/>
    <property type="match status" value="4"/>
</dbReference>
<evidence type="ECO:0000256" key="1">
    <source>
        <dbReference type="PROSITE-ProRule" id="PRU00023"/>
    </source>
</evidence>
<gene>
    <name evidence="3" type="ORF">HYH03_004560</name>
</gene>
<reference evidence="3" key="1">
    <citation type="journal article" date="2020" name="bioRxiv">
        <title>Comparative genomics of Chlamydomonas.</title>
        <authorList>
            <person name="Craig R.J."/>
            <person name="Hasan A.R."/>
            <person name="Ness R.W."/>
            <person name="Keightley P.D."/>
        </authorList>
    </citation>
    <scope>NUCLEOTIDE SEQUENCE</scope>
    <source>
        <strain evidence="3">CCAP 11/70</strain>
    </source>
</reference>
<comment type="caution">
    <text evidence="3">The sequence shown here is derived from an EMBL/GenBank/DDBJ whole genome shotgun (WGS) entry which is preliminary data.</text>
</comment>
<feature type="region of interest" description="Disordered" evidence="2">
    <location>
        <begin position="1"/>
        <end position="22"/>
    </location>
</feature>